<name>A0ABV9U8L3_9ACTN</name>
<evidence type="ECO:0000313" key="2">
    <source>
        <dbReference type="Proteomes" id="UP001595872"/>
    </source>
</evidence>
<dbReference type="RefSeq" id="WP_378261917.1">
    <property type="nucleotide sequence ID" value="NZ_JBHSIT010000011.1"/>
</dbReference>
<dbReference type="SUPFAM" id="SSF52540">
    <property type="entry name" value="P-loop containing nucleoside triphosphate hydrolases"/>
    <property type="match status" value="1"/>
</dbReference>
<organism evidence="1 2">
    <name type="scientific">Actinomadura gamaensis</name>
    <dbReference type="NCBI Taxonomy" id="1763541"/>
    <lineage>
        <taxon>Bacteria</taxon>
        <taxon>Bacillati</taxon>
        <taxon>Actinomycetota</taxon>
        <taxon>Actinomycetes</taxon>
        <taxon>Streptosporangiales</taxon>
        <taxon>Thermomonosporaceae</taxon>
        <taxon>Actinomadura</taxon>
    </lineage>
</organism>
<dbReference type="Gene3D" id="3.40.50.300">
    <property type="entry name" value="P-loop containing nucleotide triphosphate hydrolases"/>
    <property type="match status" value="1"/>
</dbReference>
<dbReference type="EMBL" id="JBHSIT010000011">
    <property type="protein sequence ID" value="MFC4912229.1"/>
    <property type="molecule type" value="Genomic_DNA"/>
</dbReference>
<dbReference type="GO" id="GO:0016301">
    <property type="term" value="F:kinase activity"/>
    <property type="evidence" value="ECO:0007669"/>
    <property type="project" value="UniProtKB-KW"/>
</dbReference>
<evidence type="ECO:0000313" key="1">
    <source>
        <dbReference type="EMBL" id="MFC4912229.1"/>
    </source>
</evidence>
<keyword evidence="2" id="KW-1185">Reference proteome</keyword>
<dbReference type="Proteomes" id="UP001595872">
    <property type="component" value="Unassembled WGS sequence"/>
</dbReference>
<keyword evidence="1" id="KW-0808">Transferase</keyword>
<dbReference type="InterPro" id="IPR027417">
    <property type="entry name" value="P-loop_NTPase"/>
</dbReference>
<comment type="caution">
    <text evidence="1">The sequence shown here is derived from an EMBL/GenBank/DDBJ whole genome shotgun (WGS) entry which is preliminary data.</text>
</comment>
<reference evidence="2" key="1">
    <citation type="journal article" date="2019" name="Int. J. Syst. Evol. Microbiol.">
        <title>The Global Catalogue of Microorganisms (GCM) 10K type strain sequencing project: providing services to taxonomists for standard genome sequencing and annotation.</title>
        <authorList>
            <consortium name="The Broad Institute Genomics Platform"/>
            <consortium name="The Broad Institute Genome Sequencing Center for Infectious Disease"/>
            <person name="Wu L."/>
            <person name="Ma J."/>
        </authorList>
    </citation>
    <scope>NUCLEOTIDE SEQUENCE [LARGE SCALE GENOMIC DNA]</scope>
    <source>
        <strain evidence="2">KLKA75</strain>
    </source>
</reference>
<gene>
    <name evidence="1" type="ORF">ACFPCY_33345</name>
</gene>
<accession>A0ABV9U8L3</accession>
<proteinExistence type="predicted"/>
<keyword evidence="1" id="KW-0418">Kinase</keyword>
<protein>
    <submittedName>
        <fullName evidence="1">Guanylate kinase</fullName>
    </submittedName>
</protein>
<sequence length="187" mass="20229">MTRRGVILYGPPASGKDTITAELSRQDDRFVLLTKLKAGTGRSRGYRYVSADELDALRDAGRVVLETERYGNRYAVDRHDIDALTNAGCIPVVHVGDIAGLQDLGAAVPLTWTSVRLWVPRETTAERSAARGDTDTPSRVRAWNEADADLRANGEAVTFDLTIRTNEADPAEAAKLISQACLGADSS</sequence>